<dbReference type="InterPro" id="IPR012495">
    <property type="entry name" value="TadE-like_dom"/>
</dbReference>
<evidence type="ECO:0000256" key="1">
    <source>
        <dbReference type="SAM" id="Phobius"/>
    </source>
</evidence>
<dbReference type="Pfam" id="PF07811">
    <property type="entry name" value="TadE"/>
    <property type="match status" value="1"/>
</dbReference>
<dbReference type="Proteomes" id="UP000503840">
    <property type="component" value="Unassembled WGS sequence"/>
</dbReference>
<feature type="domain" description="TadE-like" evidence="2">
    <location>
        <begin position="28"/>
        <end position="70"/>
    </location>
</feature>
<reference evidence="3 4" key="1">
    <citation type="submission" date="2020-05" db="EMBL/GenBank/DDBJ databases">
        <title>Draft genome sequence of Desulfovibrio sp. strain HN2T.</title>
        <authorList>
            <person name="Ueno A."/>
            <person name="Tamazawa S."/>
            <person name="Tamamura S."/>
            <person name="Murakami T."/>
            <person name="Kiyama T."/>
            <person name="Inomata H."/>
            <person name="Amano Y."/>
            <person name="Miyakawa K."/>
            <person name="Tamaki H."/>
            <person name="Naganuma T."/>
            <person name="Kaneko K."/>
        </authorList>
    </citation>
    <scope>NUCLEOTIDE SEQUENCE [LARGE SCALE GENOMIC DNA]</scope>
    <source>
        <strain evidence="3 4">HN2</strain>
    </source>
</reference>
<evidence type="ECO:0000259" key="2">
    <source>
        <dbReference type="Pfam" id="PF07811"/>
    </source>
</evidence>
<dbReference type="RefSeq" id="WP_243452038.1">
    <property type="nucleotide sequence ID" value="NZ_BLVO01000004.1"/>
</dbReference>
<proteinExistence type="predicted"/>
<keyword evidence="1" id="KW-0472">Membrane</keyword>
<feature type="transmembrane region" description="Helical" evidence="1">
    <location>
        <begin position="34"/>
        <end position="56"/>
    </location>
</feature>
<keyword evidence="1" id="KW-1133">Transmembrane helix</keyword>
<evidence type="ECO:0000313" key="4">
    <source>
        <dbReference type="Proteomes" id="UP000503840"/>
    </source>
</evidence>
<dbReference type="EMBL" id="BLVO01000004">
    <property type="protein sequence ID" value="GFM32143.1"/>
    <property type="molecule type" value="Genomic_DNA"/>
</dbReference>
<dbReference type="AlphaFoldDB" id="A0A7J0BEK7"/>
<name>A0A7J0BEK7_9BACT</name>
<organism evidence="3 4">
    <name type="scientific">Desulfovibrio subterraneus</name>
    <dbReference type="NCBI Taxonomy" id="2718620"/>
    <lineage>
        <taxon>Bacteria</taxon>
        <taxon>Pseudomonadati</taxon>
        <taxon>Thermodesulfobacteriota</taxon>
        <taxon>Desulfovibrionia</taxon>
        <taxon>Desulfovibrionales</taxon>
        <taxon>Desulfovibrionaceae</taxon>
        <taxon>Desulfovibrio</taxon>
    </lineage>
</organism>
<comment type="caution">
    <text evidence="3">The sequence shown here is derived from an EMBL/GenBank/DDBJ whole genome shotgun (WGS) entry which is preliminary data.</text>
</comment>
<keyword evidence="1" id="KW-0812">Transmembrane</keyword>
<protein>
    <submittedName>
        <fullName evidence="3">Pilus biosynthesis protein TadE</fullName>
    </submittedName>
</protein>
<gene>
    <name evidence="3" type="ORF">DSM101010T_05080</name>
</gene>
<keyword evidence="4" id="KW-1185">Reference proteome</keyword>
<sequence>MTTIHTTETAHALSPLHQARRLLRGDRGISTMEFALALPVLLVFVFGLVEMGYMFFTSASMDKAAQVGARVAVTGTGADDGTRMALIENKVMTALATFADKGTISMEVNSFPQSSPGSITSGAGGPCDIVEVNVNYEYAPITPIVGAIIGSSIKVHGTDRMVNEPWRVCE</sequence>
<evidence type="ECO:0000313" key="3">
    <source>
        <dbReference type="EMBL" id="GFM32143.1"/>
    </source>
</evidence>
<accession>A0A7J0BEK7</accession>